<keyword evidence="2" id="KW-1185">Reference proteome</keyword>
<name>A0A152A8U8_TIELA</name>
<comment type="caution">
    <text evidence="1">The sequence shown here is derived from an EMBL/GenBank/DDBJ whole genome shotgun (WGS) entry which is preliminary data.</text>
</comment>
<reference evidence="1 2" key="1">
    <citation type="submission" date="2015-12" db="EMBL/GenBank/DDBJ databases">
        <title>Dictyostelia acquired genes for synthesis and detection of signals that induce cell-type specialization by lateral gene transfer from prokaryotes.</title>
        <authorList>
            <person name="Gloeckner G."/>
            <person name="Schaap P."/>
        </authorList>
    </citation>
    <scope>NUCLEOTIDE SEQUENCE [LARGE SCALE GENOMIC DNA]</scope>
    <source>
        <strain evidence="1 2">TK</strain>
    </source>
</reference>
<gene>
    <name evidence="1" type="ORF">DLAC_00690</name>
</gene>
<organism evidence="1 2">
    <name type="scientific">Tieghemostelium lacteum</name>
    <name type="common">Slime mold</name>
    <name type="synonym">Dictyostelium lacteum</name>
    <dbReference type="NCBI Taxonomy" id="361077"/>
    <lineage>
        <taxon>Eukaryota</taxon>
        <taxon>Amoebozoa</taxon>
        <taxon>Evosea</taxon>
        <taxon>Eumycetozoa</taxon>
        <taxon>Dictyostelia</taxon>
        <taxon>Dictyosteliales</taxon>
        <taxon>Raperosteliaceae</taxon>
        <taxon>Tieghemostelium</taxon>
    </lineage>
</organism>
<dbReference type="InParanoid" id="A0A152A8U8"/>
<protein>
    <submittedName>
        <fullName evidence="1">Uncharacterized protein</fullName>
    </submittedName>
</protein>
<proteinExistence type="predicted"/>
<dbReference type="AlphaFoldDB" id="A0A152A8U8"/>
<accession>A0A152A8U8</accession>
<evidence type="ECO:0000313" key="1">
    <source>
        <dbReference type="EMBL" id="KYR02555.1"/>
    </source>
</evidence>
<dbReference type="EMBL" id="LODT01000003">
    <property type="protein sequence ID" value="KYR02555.1"/>
    <property type="molecule type" value="Genomic_DNA"/>
</dbReference>
<sequence>MNKWINSIDLIPPQLEHIDIYIDHTNSNRFIMIFLQHFQYTLRSIKIRKLETDMDTELIKFSNNYHAPNLVKLKIFPYLYIPQFANNHFNHLKSLTVNRVQNLLENWVQLKQIEKLQLTFYEANLLYSLFEVLNEKSHLNHLDIQVFSVIYPQDNLIHDQIFHYIVHLKIRSFLKDSLRNLIFLKNFPSLRDLRIYSENDLDLSLFNSFLERHQQLVKLHLDLPLRPLNIGESKELSKSISLLPSLVYLSLFLYEKDIDKNNFIFILSFSLKMTKILSSLHQSETLDFIKIKFKTHTKNLQLVTPSPPFKIFDFVTPSTYLYTKMDFQNDQPNEKPKSLISYIYNIFNK</sequence>
<dbReference type="Proteomes" id="UP000076078">
    <property type="component" value="Unassembled WGS sequence"/>
</dbReference>
<evidence type="ECO:0000313" key="2">
    <source>
        <dbReference type="Proteomes" id="UP000076078"/>
    </source>
</evidence>